<dbReference type="InterPro" id="IPR037185">
    <property type="entry name" value="EmrE-like"/>
</dbReference>
<protein>
    <submittedName>
        <fullName evidence="7">DMT family transporter</fullName>
    </submittedName>
</protein>
<dbReference type="RefSeq" id="WP_279529122.1">
    <property type="nucleotide sequence ID" value="NZ_CP122312.1"/>
</dbReference>
<sequence length="313" mass="32202">MSLSTRFGGPKWTAALFLLLAAFWGTSFVAIEVGLHTVPPLYFAGLRYALAGVVVLGYAAVTTSRWRPSGREEWLSISVMAVLVIAVYHGLLYVGELHVSGPVAAVVISLTPVLTAGFATLILPEDGIDAVGALGLGLGVAGVAVVAGFDPTNLASGTTIGVLLVLLGAVSFALGGVLTRPLSTDLPMESTTGWAMGLGGFLLLAGAVARGEPVGNVAWTETALLSFAYLTVVSAILGFLIYFTLMERVGPTQLNLVGYLEPVVAALAGWALLGQGVDAATISGFATIFAGFALVKRRALYDVAMRTTAAVTS</sequence>
<feature type="domain" description="EamA" evidence="6">
    <location>
        <begin position="13"/>
        <end position="146"/>
    </location>
</feature>
<dbReference type="EMBL" id="JBHTAR010000011">
    <property type="protein sequence ID" value="MFC7199180.1"/>
    <property type="molecule type" value="Genomic_DNA"/>
</dbReference>
<feature type="transmembrane region" description="Helical" evidence="5">
    <location>
        <begin position="223"/>
        <end position="244"/>
    </location>
</feature>
<organism evidence="7 8">
    <name type="scientific">Halospeciosus flavus</name>
    <dbReference type="NCBI Taxonomy" id="3032283"/>
    <lineage>
        <taxon>Archaea</taxon>
        <taxon>Methanobacteriati</taxon>
        <taxon>Methanobacteriota</taxon>
        <taxon>Stenosarchaea group</taxon>
        <taxon>Halobacteria</taxon>
        <taxon>Halobacteriales</taxon>
        <taxon>Halobacteriaceae</taxon>
        <taxon>Halospeciosus</taxon>
    </lineage>
</organism>
<feature type="transmembrane region" description="Helical" evidence="5">
    <location>
        <begin position="256"/>
        <end position="273"/>
    </location>
</feature>
<feature type="transmembrane region" description="Helical" evidence="5">
    <location>
        <begin position="103"/>
        <end position="123"/>
    </location>
</feature>
<evidence type="ECO:0000256" key="4">
    <source>
        <dbReference type="ARBA" id="ARBA00023136"/>
    </source>
</evidence>
<feature type="domain" description="EamA" evidence="6">
    <location>
        <begin position="160"/>
        <end position="295"/>
    </location>
</feature>
<evidence type="ECO:0000256" key="1">
    <source>
        <dbReference type="ARBA" id="ARBA00004141"/>
    </source>
</evidence>
<keyword evidence="2 5" id="KW-0812">Transmembrane</keyword>
<reference evidence="7 8" key="1">
    <citation type="journal article" date="2019" name="Int. J. Syst. Evol. Microbiol.">
        <title>The Global Catalogue of Microorganisms (GCM) 10K type strain sequencing project: providing services to taxonomists for standard genome sequencing and annotation.</title>
        <authorList>
            <consortium name="The Broad Institute Genomics Platform"/>
            <consortium name="The Broad Institute Genome Sequencing Center for Infectious Disease"/>
            <person name="Wu L."/>
            <person name="Ma J."/>
        </authorList>
    </citation>
    <scope>NUCLEOTIDE SEQUENCE [LARGE SCALE GENOMIC DNA]</scope>
    <source>
        <strain evidence="7 8">XZGYJ-43</strain>
    </source>
</reference>
<proteinExistence type="predicted"/>
<evidence type="ECO:0000256" key="3">
    <source>
        <dbReference type="ARBA" id="ARBA00022989"/>
    </source>
</evidence>
<keyword evidence="3 5" id="KW-1133">Transmembrane helix</keyword>
<gene>
    <name evidence="7" type="ORF">ACFQJ9_07075</name>
</gene>
<dbReference type="Pfam" id="PF00892">
    <property type="entry name" value="EamA"/>
    <property type="match status" value="2"/>
</dbReference>
<feature type="transmembrane region" description="Helical" evidence="5">
    <location>
        <begin position="279"/>
        <end position="295"/>
    </location>
</feature>
<dbReference type="InterPro" id="IPR050638">
    <property type="entry name" value="AA-Vitamin_Transporters"/>
</dbReference>
<evidence type="ECO:0000256" key="5">
    <source>
        <dbReference type="SAM" id="Phobius"/>
    </source>
</evidence>
<feature type="transmembrane region" description="Helical" evidence="5">
    <location>
        <begin position="191"/>
        <end position="211"/>
    </location>
</feature>
<evidence type="ECO:0000259" key="6">
    <source>
        <dbReference type="Pfam" id="PF00892"/>
    </source>
</evidence>
<comment type="subcellular location">
    <subcellularLocation>
        <location evidence="1">Membrane</location>
        <topology evidence="1">Multi-pass membrane protein</topology>
    </subcellularLocation>
</comment>
<accession>A0ABD5Z2F6</accession>
<keyword evidence="8" id="KW-1185">Reference proteome</keyword>
<keyword evidence="4 5" id="KW-0472">Membrane</keyword>
<feature type="transmembrane region" description="Helical" evidence="5">
    <location>
        <begin position="155"/>
        <end position="179"/>
    </location>
</feature>
<evidence type="ECO:0000313" key="7">
    <source>
        <dbReference type="EMBL" id="MFC7199180.1"/>
    </source>
</evidence>
<dbReference type="SUPFAM" id="SSF103481">
    <property type="entry name" value="Multidrug resistance efflux transporter EmrE"/>
    <property type="match status" value="2"/>
</dbReference>
<dbReference type="PANTHER" id="PTHR32322:SF2">
    <property type="entry name" value="EAMA DOMAIN-CONTAINING PROTEIN"/>
    <property type="match status" value="1"/>
</dbReference>
<evidence type="ECO:0000256" key="2">
    <source>
        <dbReference type="ARBA" id="ARBA00022692"/>
    </source>
</evidence>
<dbReference type="PANTHER" id="PTHR32322">
    <property type="entry name" value="INNER MEMBRANE TRANSPORTER"/>
    <property type="match status" value="1"/>
</dbReference>
<feature type="transmembrane region" description="Helical" evidence="5">
    <location>
        <begin position="40"/>
        <end position="61"/>
    </location>
</feature>
<dbReference type="Proteomes" id="UP001596447">
    <property type="component" value="Unassembled WGS sequence"/>
</dbReference>
<dbReference type="InterPro" id="IPR000620">
    <property type="entry name" value="EamA_dom"/>
</dbReference>
<comment type="caution">
    <text evidence="7">The sequence shown here is derived from an EMBL/GenBank/DDBJ whole genome shotgun (WGS) entry which is preliminary data.</text>
</comment>
<name>A0ABD5Z2F6_9EURY</name>
<dbReference type="GO" id="GO:0016020">
    <property type="term" value="C:membrane"/>
    <property type="evidence" value="ECO:0007669"/>
    <property type="project" value="UniProtKB-SubCell"/>
</dbReference>
<feature type="transmembrane region" description="Helical" evidence="5">
    <location>
        <begin position="73"/>
        <end position="91"/>
    </location>
</feature>
<feature type="transmembrane region" description="Helical" evidence="5">
    <location>
        <begin position="130"/>
        <end position="149"/>
    </location>
</feature>
<evidence type="ECO:0000313" key="8">
    <source>
        <dbReference type="Proteomes" id="UP001596447"/>
    </source>
</evidence>
<dbReference type="AlphaFoldDB" id="A0ABD5Z2F6"/>